<feature type="domain" description="tRNA wybutosine-synthesis" evidence="1">
    <location>
        <begin position="189"/>
        <end position="234"/>
    </location>
</feature>
<dbReference type="Pfam" id="PF11716">
    <property type="entry name" value="MDMPI_N"/>
    <property type="match status" value="1"/>
</dbReference>
<dbReference type="InterPro" id="IPR024344">
    <property type="entry name" value="MDMPI_metal-binding"/>
</dbReference>
<comment type="caution">
    <text evidence="3">The sequence shown here is derived from an EMBL/GenBank/DDBJ whole genome shotgun (WGS) entry which is preliminary data.</text>
</comment>
<evidence type="ECO:0000259" key="1">
    <source>
        <dbReference type="Pfam" id="PF08608"/>
    </source>
</evidence>
<dbReference type="InterPro" id="IPR017517">
    <property type="entry name" value="Maleyloyr_isom"/>
</dbReference>
<dbReference type="SUPFAM" id="SSF109854">
    <property type="entry name" value="DinB/YfiT-like putative metalloenzymes"/>
    <property type="match status" value="1"/>
</dbReference>
<feature type="domain" description="Mycothiol-dependent maleylpyruvate isomerase metal-binding" evidence="2">
    <location>
        <begin position="16"/>
        <end position="152"/>
    </location>
</feature>
<dbReference type="NCBIfam" id="TIGR03083">
    <property type="entry name" value="maleylpyruvate isomerase family mycothiol-dependent enzyme"/>
    <property type="match status" value="1"/>
</dbReference>
<keyword evidence="4" id="KW-1185">Reference proteome</keyword>
<dbReference type="RefSeq" id="WP_344523259.1">
    <property type="nucleotide sequence ID" value="NZ_BAAAPE010000001.1"/>
</dbReference>
<evidence type="ECO:0000259" key="2">
    <source>
        <dbReference type="Pfam" id="PF11716"/>
    </source>
</evidence>
<protein>
    <submittedName>
        <fullName evidence="3">TIGR03084 family metal-binding protein</fullName>
    </submittedName>
</protein>
<evidence type="ECO:0000313" key="3">
    <source>
        <dbReference type="EMBL" id="GAA2061604.1"/>
    </source>
</evidence>
<dbReference type="Pfam" id="PF08608">
    <property type="entry name" value="Wyosine_form"/>
    <property type="match status" value="1"/>
</dbReference>
<dbReference type="InterPro" id="IPR017518">
    <property type="entry name" value="CHP03084"/>
</dbReference>
<dbReference type="InterPro" id="IPR034660">
    <property type="entry name" value="DinB/YfiT-like"/>
</dbReference>
<evidence type="ECO:0000313" key="4">
    <source>
        <dbReference type="Proteomes" id="UP001500016"/>
    </source>
</evidence>
<reference evidence="4" key="1">
    <citation type="journal article" date="2019" name="Int. J. Syst. Evol. Microbiol.">
        <title>The Global Catalogue of Microorganisms (GCM) 10K type strain sequencing project: providing services to taxonomists for standard genome sequencing and annotation.</title>
        <authorList>
            <consortium name="The Broad Institute Genomics Platform"/>
            <consortium name="The Broad Institute Genome Sequencing Center for Infectious Disease"/>
            <person name="Wu L."/>
            <person name="Ma J."/>
        </authorList>
    </citation>
    <scope>NUCLEOTIDE SEQUENCE [LARGE SCALE GENOMIC DNA]</scope>
    <source>
        <strain evidence="4">JCM 15478</strain>
    </source>
</reference>
<dbReference type="NCBIfam" id="TIGR03084">
    <property type="entry name" value="TIGR03084 family metal-binding protein"/>
    <property type="match status" value="1"/>
</dbReference>
<name>A0ABP5H557_9ACTN</name>
<dbReference type="Proteomes" id="UP001500016">
    <property type="component" value="Unassembled WGS sequence"/>
</dbReference>
<sequence>MPDAAAVSHEVFDDMRAEGEELEAVVAGLSAKEWALPTPAAGWTVAHQIAHLAWTDERALLAATDADGFRRETERLMAREDPMGFVDEAAEEGARAQPGALLGRWRTGRAELPAALAALPQGARMPWYGLPMSAPGMATARIMEMWAHGRDVTDALGVPHPVTARLRHVVRIGVRARDYAYAVRGLEPPAEPFRVEVTGPGGQVWAHGPEDAAQRVTGDAVDFCLLVTQRLHRADADVRAEGADAERWLGIAQSFAGTPGTGRERKKP</sequence>
<accession>A0ABP5H557</accession>
<organism evidence="3 4">
    <name type="scientific">Streptomyces albiaxialis</name>
    <dbReference type="NCBI Taxonomy" id="329523"/>
    <lineage>
        <taxon>Bacteria</taxon>
        <taxon>Bacillati</taxon>
        <taxon>Actinomycetota</taxon>
        <taxon>Actinomycetes</taxon>
        <taxon>Kitasatosporales</taxon>
        <taxon>Streptomycetaceae</taxon>
        <taxon>Streptomyces</taxon>
    </lineage>
</organism>
<dbReference type="EMBL" id="BAAAPE010000001">
    <property type="protein sequence ID" value="GAA2061604.1"/>
    <property type="molecule type" value="Genomic_DNA"/>
</dbReference>
<gene>
    <name evidence="3" type="ORF">GCM10009801_04060</name>
</gene>
<dbReference type="Gene3D" id="1.20.120.450">
    <property type="entry name" value="dinb family like domain"/>
    <property type="match status" value="1"/>
</dbReference>
<proteinExistence type="predicted"/>
<dbReference type="InterPro" id="IPR013917">
    <property type="entry name" value="tRNA_wybutosine-synth"/>
</dbReference>